<name>A0ABQ9IZL9_9CUCU</name>
<evidence type="ECO:0000256" key="7">
    <source>
        <dbReference type="RuleBase" id="RU363037"/>
    </source>
</evidence>
<accession>A0ABQ9IZL9</accession>
<evidence type="ECO:0000256" key="2">
    <source>
        <dbReference type="ARBA" id="ARBA00022598"/>
    </source>
</evidence>
<organism evidence="10 11">
    <name type="scientific">Molorchus minor</name>
    <dbReference type="NCBI Taxonomy" id="1323400"/>
    <lineage>
        <taxon>Eukaryota</taxon>
        <taxon>Metazoa</taxon>
        <taxon>Ecdysozoa</taxon>
        <taxon>Arthropoda</taxon>
        <taxon>Hexapoda</taxon>
        <taxon>Insecta</taxon>
        <taxon>Pterygota</taxon>
        <taxon>Neoptera</taxon>
        <taxon>Endopterygota</taxon>
        <taxon>Coleoptera</taxon>
        <taxon>Polyphaga</taxon>
        <taxon>Cucujiformia</taxon>
        <taxon>Chrysomeloidea</taxon>
        <taxon>Cerambycidae</taxon>
        <taxon>Lamiinae</taxon>
        <taxon>Monochamini</taxon>
        <taxon>Molorchus</taxon>
    </lineage>
</organism>
<gene>
    <name evidence="10" type="ORF">NQ317_019533</name>
</gene>
<dbReference type="InterPro" id="IPR020751">
    <property type="entry name" value="aa-tRNA-synth_I_codon-bd_sub2"/>
</dbReference>
<dbReference type="InterPro" id="IPR020058">
    <property type="entry name" value="Glu/Gln-tRNA-synth_Ib_cat-dom"/>
</dbReference>
<evidence type="ECO:0000256" key="6">
    <source>
        <dbReference type="ARBA" id="ARBA00023146"/>
    </source>
</evidence>
<dbReference type="InterPro" id="IPR008925">
    <property type="entry name" value="aa_tRNA-synth_I_cd-bd_sf"/>
</dbReference>
<feature type="domain" description="Glutamyl/glutaminyl-tRNA synthetase class Ib catalytic" evidence="8">
    <location>
        <begin position="8"/>
        <end position="197"/>
    </location>
</feature>
<dbReference type="PANTHER" id="PTHR43311:SF2">
    <property type="entry name" value="GLUTAMATE--TRNA LIGASE, MITOCHONDRIAL-RELATED"/>
    <property type="match status" value="1"/>
</dbReference>
<dbReference type="InterPro" id="IPR049940">
    <property type="entry name" value="GluQ/Sye"/>
</dbReference>
<dbReference type="Proteomes" id="UP001162164">
    <property type="component" value="Unassembled WGS sequence"/>
</dbReference>
<protein>
    <recommendedName>
        <fullName evidence="12">Glutamate--tRNA ligase, mitochondrial</fullName>
    </recommendedName>
</protein>
<dbReference type="SUPFAM" id="SSF48163">
    <property type="entry name" value="An anticodon-binding domain of class I aminoacyl-tRNA synthetases"/>
    <property type="match status" value="1"/>
</dbReference>
<evidence type="ECO:0000259" key="8">
    <source>
        <dbReference type="Pfam" id="PF00749"/>
    </source>
</evidence>
<dbReference type="Gene3D" id="1.10.10.350">
    <property type="match status" value="1"/>
</dbReference>
<evidence type="ECO:0008006" key="12">
    <source>
        <dbReference type="Google" id="ProtNLM"/>
    </source>
</evidence>
<dbReference type="PANTHER" id="PTHR43311">
    <property type="entry name" value="GLUTAMATE--TRNA LIGASE"/>
    <property type="match status" value="1"/>
</dbReference>
<keyword evidence="3 7" id="KW-0547">Nucleotide-binding</keyword>
<dbReference type="EMBL" id="JAPWTJ010001718">
    <property type="protein sequence ID" value="KAJ8969826.1"/>
    <property type="molecule type" value="Genomic_DNA"/>
</dbReference>
<comment type="caution">
    <text evidence="10">The sequence shown here is derived from an EMBL/GenBank/DDBJ whole genome shotgun (WGS) entry which is preliminary data.</text>
</comment>
<evidence type="ECO:0000256" key="3">
    <source>
        <dbReference type="ARBA" id="ARBA00022741"/>
    </source>
</evidence>
<keyword evidence="4 7" id="KW-0067">ATP-binding</keyword>
<dbReference type="Pfam" id="PF19269">
    <property type="entry name" value="Anticodon_2"/>
    <property type="match status" value="1"/>
</dbReference>
<keyword evidence="11" id="KW-1185">Reference proteome</keyword>
<comment type="similarity">
    <text evidence="1">Belongs to the class-I aminoacyl-tRNA synthetase family. Glutamate--tRNA ligase type 1 subfamily.</text>
</comment>
<dbReference type="SUPFAM" id="SSF52374">
    <property type="entry name" value="Nucleotidylyl transferase"/>
    <property type="match status" value="1"/>
</dbReference>
<dbReference type="Gene3D" id="3.40.50.620">
    <property type="entry name" value="HUPs"/>
    <property type="match status" value="1"/>
</dbReference>
<keyword evidence="2 7" id="KW-0436">Ligase</keyword>
<evidence type="ECO:0000313" key="11">
    <source>
        <dbReference type="Proteomes" id="UP001162164"/>
    </source>
</evidence>
<feature type="domain" description="Aminoacyl-tRNA synthetase class I anticodon-binding" evidence="9">
    <location>
        <begin position="246"/>
        <end position="364"/>
    </location>
</feature>
<dbReference type="InterPro" id="IPR045462">
    <property type="entry name" value="aa-tRNA-synth_I_cd-bd"/>
</dbReference>
<evidence type="ECO:0000259" key="9">
    <source>
        <dbReference type="Pfam" id="PF19269"/>
    </source>
</evidence>
<evidence type="ECO:0000313" key="10">
    <source>
        <dbReference type="EMBL" id="KAJ8969826.1"/>
    </source>
</evidence>
<evidence type="ECO:0000256" key="4">
    <source>
        <dbReference type="ARBA" id="ARBA00022840"/>
    </source>
</evidence>
<reference evidence="10" key="1">
    <citation type="journal article" date="2023" name="Insect Mol. Biol.">
        <title>Genome sequencing provides insights into the evolution of gene families encoding plant cell wall-degrading enzymes in longhorned beetles.</title>
        <authorList>
            <person name="Shin N.R."/>
            <person name="Okamura Y."/>
            <person name="Kirsch R."/>
            <person name="Pauchet Y."/>
        </authorList>
    </citation>
    <scope>NUCLEOTIDE SEQUENCE</scope>
    <source>
        <strain evidence="10">MMC_N1</strain>
    </source>
</reference>
<dbReference type="Pfam" id="PF00749">
    <property type="entry name" value="tRNA-synt_1c"/>
    <property type="match status" value="1"/>
</dbReference>
<dbReference type="InterPro" id="IPR014729">
    <property type="entry name" value="Rossmann-like_a/b/a_fold"/>
</dbReference>
<evidence type="ECO:0000256" key="5">
    <source>
        <dbReference type="ARBA" id="ARBA00022917"/>
    </source>
</evidence>
<keyword evidence="5 7" id="KW-0648">Protein biosynthesis</keyword>
<evidence type="ECO:0000256" key="1">
    <source>
        <dbReference type="ARBA" id="ARBA00007894"/>
    </source>
</evidence>
<sequence>MAPIFNQNNGTAYYCFCTEKRLQLLRREALRLQEIPKYDNRCRHLTHDVVQSKLDKGESSCIRFKMSDKEETFEDLIYGRISYNISLNEGDPVIIKSDGYPTYHFANVVDDHLMKVTHVLRGVEWQISTTKHILLYRAFNWNPPLYGHLPLLMNADGTKLSKRQGDIKISYYKDNYIFPLALINFIVHSGGGFTKDLERHMKPSCYSTADLANQNSKEEKELISRVRKMVEEKYHESIKTGSLQLNTSEEHIKNILHWASNRIEKLDDLLSKNLEFIWTIPKAQDIKNYDASLFELLRTKLKSQDEFSIDRVSTLLKAFCMENEVKYSNFMKTLRSVLSGLKEGPSVAEMIVILGKENTLQRLQLYQNNTRNFLYWENMLEYCEDSSYDKVYRIVPI</sequence>
<proteinExistence type="inferred from homology"/>
<keyword evidence="6 7" id="KW-0030">Aminoacyl-tRNA synthetase</keyword>